<dbReference type="PANTHER" id="PTHR46288">
    <property type="entry name" value="PHORBOL-ESTER/DAG-TYPE DOMAIN-CONTAINING PROTEIN"/>
    <property type="match status" value="1"/>
</dbReference>
<gene>
    <name evidence="6" type="ORF">CTI12_AA522700</name>
</gene>
<evidence type="ECO:0000256" key="4">
    <source>
        <dbReference type="SAM" id="MobiDB-lite"/>
    </source>
</evidence>
<dbReference type="InterPro" id="IPR004146">
    <property type="entry name" value="DC1"/>
</dbReference>
<dbReference type="SUPFAM" id="SSF57889">
    <property type="entry name" value="Cysteine-rich domain"/>
    <property type="match status" value="1"/>
</dbReference>
<feature type="domain" description="Phorbol-ester/DAG-type" evidence="5">
    <location>
        <begin position="11"/>
        <end position="60"/>
    </location>
</feature>
<evidence type="ECO:0000313" key="6">
    <source>
        <dbReference type="EMBL" id="PWA44882.1"/>
    </source>
</evidence>
<dbReference type="Gene3D" id="3.30.40.10">
    <property type="entry name" value="Zinc/RING finger domain, C3HC4 (zinc finger)"/>
    <property type="match status" value="1"/>
</dbReference>
<organism evidence="6 7">
    <name type="scientific">Artemisia annua</name>
    <name type="common">Sweet wormwood</name>
    <dbReference type="NCBI Taxonomy" id="35608"/>
    <lineage>
        <taxon>Eukaryota</taxon>
        <taxon>Viridiplantae</taxon>
        <taxon>Streptophyta</taxon>
        <taxon>Embryophyta</taxon>
        <taxon>Tracheophyta</taxon>
        <taxon>Spermatophyta</taxon>
        <taxon>Magnoliopsida</taxon>
        <taxon>eudicotyledons</taxon>
        <taxon>Gunneridae</taxon>
        <taxon>Pentapetalae</taxon>
        <taxon>asterids</taxon>
        <taxon>campanulids</taxon>
        <taxon>Asterales</taxon>
        <taxon>Asteraceae</taxon>
        <taxon>Asteroideae</taxon>
        <taxon>Anthemideae</taxon>
        <taxon>Artemisiinae</taxon>
        <taxon>Artemisia</taxon>
    </lineage>
</organism>
<dbReference type="PANTHER" id="PTHR46288:SF78">
    <property type="entry name" value="CHROMATIN REGULATOR PHD FAMILY"/>
    <property type="match status" value="1"/>
</dbReference>
<comment type="caution">
    <text evidence="6">The sequence shown here is derived from an EMBL/GenBank/DDBJ whole genome shotgun (WGS) entry which is preliminary data.</text>
</comment>
<feature type="compositionally biased region" description="Polar residues" evidence="4">
    <location>
        <begin position="169"/>
        <end position="180"/>
    </location>
</feature>
<keyword evidence="7" id="KW-1185">Reference proteome</keyword>
<dbReference type="EMBL" id="PKPP01011053">
    <property type="protein sequence ID" value="PWA44882.1"/>
    <property type="molecule type" value="Genomic_DNA"/>
</dbReference>
<keyword evidence="3" id="KW-0862">Zinc</keyword>
<dbReference type="Pfam" id="PF03107">
    <property type="entry name" value="C1_2"/>
    <property type="match status" value="2"/>
</dbReference>
<dbReference type="GO" id="GO:0046872">
    <property type="term" value="F:metal ion binding"/>
    <property type="evidence" value="ECO:0007669"/>
    <property type="project" value="UniProtKB-KW"/>
</dbReference>
<evidence type="ECO:0000256" key="2">
    <source>
        <dbReference type="ARBA" id="ARBA00022737"/>
    </source>
</evidence>
<dbReference type="Proteomes" id="UP000245207">
    <property type="component" value="Unassembled WGS sequence"/>
</dbReference>
<dbReference type="OrthoDB" id="1036688at2759"/>
<protein>
    <submittedName>
        <fullName evidence="6">DC1, C1-like, Zinc finger, RING/FYVE/PHD-type</fullName>
    </submittedName>
</protein>
<feature type="compositionally biased region" description="Polar residues" evidence="4">
    <location>
        <begin position="124"/>
        <end position="155"/>
    </location>
</feature>
<proteinExistence type="predicted"/>
<evidence type="ECO:0000313" key="7">
    <source>
        <dbReference type="Proteomes" id="UP000245207"/>
    </source>
</evidence>
<dbReference type="InterPro" id="IPR002219">
    <property type="entry name" value="PKC_DAG/PE"/>
</dbReference>
<evidence type="ECO:0000256" key="3">
    <source>
        <dbReference type="ARBA" id="ARBA00022833"/>
    </source>
</evidence>
<dbReference type="PROSITE" id="PS50081">
    <property type="entry name" value="ZF_DAG_PE_2"/>
    <property type="match status" value="1"/>
</dbReference>
<name>A0A2U1L7C9_ARTAN</name>
<feature type="region of interest" description="Disordered" evidence="4">
    <location>
        <begin position="124"/>
        <end position="180"/>
    </location>
</feature>
<dbReference type="STRING" id="35608.A0A2U1L7C9"/>
<keyword evidence="2" id="KW-0677">Repeat</keyword>
<dbReference type="InterPro" id="IPR013083">
    <property type="entry name" value="Znf_RING/FYVE/PHD"/>
</dbReference>
<dbReference type="AlphaFoldDB" id="A0A2U1L7C9"/>
<sequence length="180" mass="19671">MNSGNRHFSHAHNLTMHQAHEAANMSCSGCNVLVNGTMYVCAQCNFVLHEQCFRATRSLKHPSHPAHPLTLVPYPTYPSNSFYCNTCKLTGTGLSYSCSSCEFDLHVLCAQPYSNPTLANNYSHGHEAVSQSGQNSYPAQNGYVPTSAHNQNTGGHHSYMHGQHVGYPSGQTSAHNPQYS</sequence>
<evidence type="ECO:0000256" key="1">
    <source>
        <dbReference type="ARBA" id="ARBA00022723"/>
    </source>
</evidence>
<keyword evidence="1" id="KW-0479">Metal-binding</keyword>
<evidence type="ECO:0000259" key="5">
    <source>
        <dbReference type="PROSITE" id="PS50081"/>
    </source>
</evidence>
<dbReference type="InterPro" id="IPR046349">
    <property type="entry name" value="C1-like_sf"/>
</dbReference>
<accession>A0A2U1L7C9</accession>
<reference evidence="6 7" key="1">
    <citation type="journal article" date="2018" name="Mol. Plant">
        <title>The genome of Artemisia annua provides insight into the evolution of Asteraceae family and artemisinin biosynthesis.</title>
        <authorList>
            <person name="Shen Q."/>
            <person name="Zhang L."/>
            <person name="Liao Z."/>
            <person name="Wang S."/>
            <person name="Yan T."/>
            <person name="Shi P."/>
            <person name="Liu M."/>
            <person name="Fu X."/>
            <person name="Pan Q."/>
            <person name="Wang Y."/>
            <person name="Lv Z."/>
            <person name="Lu X."/>
            <person name="Zhang F."/>
            <person name="Jiang W."/>
            <person name="Ma Y."/>
            <person name="Chen M."/>
            <person name="Hao X."/>
            <person name="Li L."/>
            <person name="Tang Y."/>
            <person name="Lv G."/>
            <person name="Zhou Y."/>
            <person name="Sun X."/>
            <person name="Brodelius P.E."/>
            <person name="Rose J.K.C."/>
            <person name="Tang K."/>
        </authorList>
    </citation>
    <scope>NUCLEOTIDE SEQUENCE [LARGE SCALE GENOMIC DNA]</scope>
    <source>
        <strain evidence="7">cv. Huhao1</strain>
        <tissue evidence="6">Leaf</tissue>
    </source>
</reference>